<proteinExistence type="predicted"/>
<keyword evidence="1 3" id="KW-0560">Oxidoreductase</keyword>
<dbReference type="Pfam" id="PF00248">
    <property type="entry name" value="Aldo_ket_red"/>
    <property type="match status" value="1"/>
</dbReference>
<dbReference type="CDD" id="cd19079">
    <property type="entry name" value="AKR_EcYajO-like"/>
    <property type="match status" value="1"/>
</dbReference>
<dbReference type="PANTHER" id="PTHR43364">
    <property type="entry name" value="NADH-SPECIFIC METHYLGLYOXAL REDUCTASE-RELATED"/>
    <property type="match status" value="1"/>
</dbReference>
<dbReference type="Gene3D" id="3.20.20.100">
    <property type="entry name" value="NADP-dependent oxidoreductase domain"/>
    <property type="match status" value="1"/>
</dbReference>
<gene>
    <name evidence="3" type="ORF">SYV04_15755</name>
</gene>
<sequence>MKYTYLGRTGLKVSRICLGCMSYGTPAWRPWVLDEEAAQPFFRKAVESGINFFDTADMYSQGVSEEVTGRALKRYARMEEVVLTSKVFFDMGEGPNMSGLSRKHIVQGCEASLRRLGVETIDLYQIHRYDPRVPLEETLAALDQLVRQGKVRYLGASSMFAWQFARALGMAERHGWARFVSMQNHYNLVYREEEREMLPLCEAEGIGVIPWSPLARGMLTGSRKSQKDRASTTRASTDAFADALYDHPSDWDVVEAVKRVSEARGTPMAEVSLAWLLSKPAVTAPIVGATKMEHLEAAIRAVEVQLTADEVKALEAPYQPHPVRGM</sequence>
<feature type="domain" description="NADP-dependent oxidoreductase" evidence="2">
    <location>
        <begin position="15"/>
        <end position="316"/>
    </location>
</feature>
<keyword evidence="4" id="KW-1185">Reference proteome</keyword>
<protein>
    <submittedName>
        <fullName evidence="3">Aldo/keto reductase</fullName>
        <ecNumber evidence="3">1.1.1.-</ecNumber>
    </submittedName>
</protein>
<evidence type="ECO:0000259" key="2">
    <source>
        <dbReference type="Pfam" id="PF00248"/>
    </source>
</evidence>
<dbReference type="SUPFAM" id="SSF51430">
    <property type="entry name" value="NAD(P)-linked oxidoreductase"/>
    <property type="match status" value="1"/>
</dbReference>
<evidence type="ECO:0000313" key="4">
    <source>
        <dbReference type="Proteomes" id="UP001291309"/>
    </source>
</evidence>
<evidence type="ECO:0000313" key="3">
    <source>
        <dbReference type="EMBL" id="MDY7227871.1"/>
    </source>
</evidence>
<evidence type="ECO:0000256" key="1">
    <source>
        <dbReference type="ARBA" id="ARBA00023002"/>
    </source>
</evidence>
<dbReference type="InterPro" id="IPR023210">
    <property type="entry name" value="NADP_OxRdtase_dom"/>
</dbReference>
<dbReference type="InterPro" id="IPR036812">
    <property type="entry name" value="NAD(P)_OxRdtase_dom_sf"/>
</dbReference>
<dbReference type="Proteomes" id="UP001291309">
    <property type="component" value="Unassembled WGS sequence"/>
</dbReference>
<dbReference type="PANTHER" id="PTHR43364:SF4">
    <property type="entry name" value="NAD(P)-LINKED OXIDOREDUCTASE SUPERFAMILY PROTEIN"/>
    <property type="match status" value="1"/>
</dbReference>
<name>A0ABU5H309_9BACT</name>
<dbReference type="InterPro" id="IPR050523">
    <property type="entry name" value="AKR_Detox_Biosynth"/>
</dbReference>
<comment type="caution">
    <text evidence="3">The sequence shown here is derived from an EMBL/GenBank/DDBJ whole genome shotgun (WGS) entry which is preliminary data.</text>
</comment>
<dbReference type="EMBL" id="JAXIVS010000005">
    <property type="protein sequence ID" value="MDY7227871.1"/>
    <property type="molecule type" value="Genomic_DNA"/>
</dbReference>
<reference evidence="3 4" key="1">
    <citation type="submission" date="2023-12" db="EMBL/GenBank/DDBJ databases">
        <title>the genome sequence of Hyalangium sp. s54d21.</title>
        <authorList>
            <person name="Zhang X."/>
        </authorList>
    </citation>
    <scope>NUCLEOTIDE SEQUENCE [LARGE SCALE GENOMIC DNA]</scope>
    <source>
        <strain evidence="4">s54d21</strain>
    </source>
</reference>
<dbReference type="GO" id="GO:0016491">
    <property type="term" value="F:oxidoreductase activity"/>
    <property type="evidence" value="ECO:0007669"/>
    <property type="project" value="UniProtKB-KW"/>
</dbReference>
<accession>A0ABU5H309</accession>
<dbReference type="RefSeq" id="WP_321546600.1">
    <property type="nucleotide sequence ID" value="NZ_JAXIVS010000005.1"/>
</dbReference>
<dbReference type="EC" id="1.1.1.-" evidence="3"/>
<organism evidence="3 4">
    <name type="scientific">Hyalangium rubrum</name>
    <dbReference type="NCBI Taxonomy" id="3103134"/>
    <lineage>
        <taxon>Bacteria</taxon>
        <taxon>Pseudomonadati</taxon>
        <taxon>Myxococcota</taxon>
        <taxon>Myxococcia</taxon>
        <taxon>Myxococcales</taxon>
        <taxon>Cystobacterineae</taxon>
        <taxon>Archangiaceae</taxon>
        <taxon>Hyalangium</taxon>
    </lineage>
</organism>